<keyword evidence="2" id="KW-1185">Reference proteome</keyword>
<sequence>MAEKIEFVCEGCGRKYRLRGSPEELREDLLFCPECGGKLTLYGEQTLGSSSSQGISPTPRKDFLEDLLITGPVALIYWTLPASKDRVEEVLRNEGYVIKDFQAQEDLKYWLRLFIPEVVVFATEDEGRVADFEAMLLDLPMEDYRRIFRIKIASRYRTLEPTEVFLAGVHLVCNPRDLEKFEEIYHKARDYWKVLYAPYFKAYESLEEGRIK</sequence>
<name>A0A179D6U5_9BACT</name>
<evidence type="ECO:0008006" key="3">
    <source>
        <dbReference type="Google" id="ProtNLM"/>
    </source>
</evidence>
<protein>
    <recommendedName>
        <fullName evidence="3">Zinc finger/thioredoxin putative domain-containing protein</fullName>
    </recommendedName>
</protein>
<comment type="caution">
    <text evidence="1">The sequence shown here is derived from an EMBL/GenBank/DDBJ whole genome shotgun (WGS) entry which is preliminary data.</text>
</comment>
<dbReference type="EMBL" id="LWLG01000003">
    <property type="protein sequence ID" value="OAQ21162.1"/>
    <property type="molecule type" value="Genomic_DNA"/>
</dbReference>
<accession>A0A179D6U5</accession>
<gene>
    <name evidence="1" type="ORF">TDIS_0814</name>
</gene>
<dbReference type="Proteomes" id="UP000078390">
    <property type="component" value="Unassembled WGS sequence"/>
</dbReference>
<reference evidence="1 2" key="1">
    <citation type="submission" date="2016-04" db="EMBL/GenBank/DDBJ databases">
        <title>Genome analysis of Thermosulfurimonas dismutans, the first thermophilic sulfur-disproportionating bacterium of the phylum Thermodesulfobacteria.</title>
        <authorList>
            <person name="Mardanov A.V."/>
            <person name="Beletsky A.V."/>
            <person name="Kadnikov V.V."/>
            <person name="Slobodkin A.I."/>
            <person name="Ravin N.V."/>
        </authorList>
    </citation>
    <scope>NUCLEOTIDE SEQUENCE [LARGE SCALE GENOMIC DNA]</scope>
    <source>
        <strain evidence="1 2">S95</strain>
    </source>
</reference>
<dbReference type="AlphaFoldDB" id="A0A179D6U5"/>
<organism evidence="1 2">
    <name type="scientific">Thermosulfurimonas dismutans</name>
    <dbReference type="NCBI Taxonomy" id="999894"/>
    <lineage>
        <taxon>Bacteria</taxon>
        <taxon>Pseudomonadati</taxon>
        <taxon>Thermodesulfobacteriota</taxon>
        <taxon>Thermodesulfobacteria</taxon>
        <taxon>Thermodesulfobacteriales</taxon>
        <taxon>Thermodesulfobacteriaceae</taxon>
        <taxon>Thermosulfurimonas</taxon>
    </lineage>
</organism>
<dbReference type="RefSeq" id="WP_068669562.1">
    <property type="nucleotide sequence ID" value="NZ_LWLG01000003.1"/>
</dbReference>
<evidence type="ECO:0000313" key="2">
    <source>
        <dbReference type="Proteomes" id="UP000078390"/>
    </source>
</evidence>
<proteinExistence type="predicted"/>
<dbReference type="OrthoDB" id="9786913at2"/>
<dbReference type="STRING" id="999894.TDIS_0814"/>
<evidence type="ECO:0000313" key="1">
    <source>
        <dbReference type="EMBL" id="OAQ21162.1"/>
    </source>
</evidence>